<protein>
    <recommendedName>
        <fullName evidence="7">PBX homeobox interacting protein 1</fullName>
    </recommendedName>
</protein>
<dbReference type="GO" id="GO:0016020">
    <property type="term" value="C:membrane"/>
    <property type="evidence" value="ECO:0007669"/>
    <property type="project" value="TreeGrafter"/>
</dbReference>
<evidence type="ECO:0000256" key="1">
    <source>
        <dbReference type="ARBA" id="ARBA00023054"/>
    </source>
</evidence>
<feature type="chain" id="PRO_5034544746" description="PBX homeobox interacting protein 1" evidence="4">
    <location>
        <begin position="19"/>
        <end position="272"/>
    </location>
</feature>
<accession>A0A8C3PEH4</accession>
<dbReference type="InterPro" id="IPR051990">
    <property type="entry name" value="CCPG1/PBIP1"/>
</dbReference>
<feature type="signal peptide" evidence="4">
    <location>
        <begin position="1"/>
        <end position="18"/>
    </location>
</feature>
<dbReference type="OMA" id="PGSHMPC"/>
<keyword evidence="6" id="KW-1185">Reference proteome</keyword>
<feature type="coiled-coil region" evidence="2">
    <location>
        <begin position="78"/>
        <end position="151"/>
    </location>
</feature>
<organism evidence="5 6">
    <name type="scientific">Chrysemys picta bellii</name>
    <name type="common">Western painted turtle</name>
    <name type="synonym">Emys bellii</name>
    <dbReference type="NCBI Taxonomy" id="8478"/>
    <lineage>
        <taxon>Eukaryota</taxon>
        <taxon>Metazoa</taxon>
        <taxon>Chordata</taxon>
        <taxon>Craniata</taxon>
        <taxon>Vertebrata</taxon>
        <taxon>Euteleostomi</taxon>
        <taxon>Archelosauria</taxon>
        <taxon>Testudinata</taxon>
        <taxon>Testudines</taxon>
        <taxon>Cryptodira</taxon>
        <taxon>Durocryptodira</taxon>
        <taxon>Testudinoidea</taxon>
        <taxon>Emydidae</taxon>
        <taxon>Chrysemys</taxon>
    </lineage>
</organism>
<evidence type="ECO:0000313" key="5">
    <source>
        <dbReference type="Ensembl" id="ENSCPBP00000036983.1"/>
    </source>
</evidence>
<dbReference type="PANTHER" id="PTHR28638:SF1">
    <property type="entry name" value="PRE-B-CELL LEUKEMIA TRANSCRIPTION FACTOR-INTERACTING PROTEIN 1"/>
    <property type="match status" value="1"/>
</dbReference>
<proteinExistence type="predicted"/>
<dbReference type="GeneTree" id="ENSGT00960000187391"/>
<dbReference type="AlphaFoldDB" id="A0A8C3PEH4"/>
<evidence type="ECO:0008006" key="7">
    <source>
        <dbReference type="Google" id="ProtNLM"/>
    </source>
</evidence>
<name>A0A8C3PEH4_CHRPI</name>
<evidence type="ECO:0000256" key="4">
    <source>
        <dbReference type="SAM" id="SignalP"/>
    </source>
</evidence>
<keyword evidence="4" id="KW-0732">Signal</keyword>
<keyword evidence="1 2" id="KW-0175">Coiled coil</keyword>
<evidence type="ECO:0000256" key="3">
    <source>
        <dbReference type="SAM" id="MobiDB-lite"/>
    </source>
</evidence>
<sequence length="272" mass="29466">SCLLGVLALLGVGLLAFSGEEAGWAGAELRGEPRHPGSHMPCTVTEPRFYPRSQDWLPQPPLDPAGDHQSLHSMSLLLDKLAKENQDIRLMQAELQAQKDELQASAGSQQQSLAGENARLHQALQQAAEAHRSAQAELQVLREQLQGLEREGAEGLELFGAELAPLDGAFASDGTFAHDRLRFRHFVEDVEELLEELAEQEQGDEEAADDFEEYVLRHYGGDGVSLPPSPPQPLCDAWPGGHRAAQHKPHHGPAPCAGRRGGGDWDGTPGRG</sequence>
<evidence type="ECO:0000313" key="6">
    <source>
        <dbReference type="Proteomes" id="UP000694380"/>
    </source>
</evidence>
<reference evidence="5" key="2">
    <citation type="submission" date="2025-09" db="UniProtKB">
        <authorList>
            <consortium name="Ensembl"/>
        </authorList>
    </citation>
    <scope>IDENTIFICATION</scope>
</reference>
<feature type="region of interest" description="Disordered" evidence="3">
    <location>
        <begin position="223"/>
        <end position="272"/>
    </location>
</feature>
<evidence type="ECO:0000256" key="2">
    <source>
        <dbReference type="SAM" id="Coils"/>
    </source>
</evidence>
<dbReference type="PANTHER" id="PTHR28638">
    <property type="entry name" value="CELL CYCLE PROGRESSION PROTEIN 1"/>
    <property type="match status" value="1"/>
</dbReference>
<dbReference type="Ensembl" id="ENSCPBT00000043371.1">
    <property type="protein sequence ID" value="ENSCPBP00000036983.1"/>
    <property type="gene ID" value="ENSCPBG00000025655.1"/>
</dbReference>
<dbReference type="Proteomes" id="UP000694380">
    <property type="component" value="Unplaced"/>
</dbReference>
<reference evidence="5" key="1">
    <citation type="submission" date="2025-08" db="UniProtKB">
        <authorList>
            <consortium name="Ensembl"/>
        </authorList>
    </citation>
    <scope>IDENTIFICATION</scope>
</reference>